<dbReference type="Proteomes" id="UP000480164">
    <property type="component" value="Unassembled WGS sequence"/>
</dbReference>
<organism evidence="2 3">
    <name type="scientific">Erwinia sorbitola</name>
    <dbReference type="NCBI Taxonomy" id="2681984"/>
    <lineage>
        <taxon>Bacteria</taxon>
        <taxon>Pseudomonadati</taxon>
        <taxon>Pseudomonadota</taxon>
        <taxon>Gammaproteobacteria</taxon>
        <taxon>Enterobacterales</taxon>
        <taxon>Erwiniaceae</taxon>
        <taxon>Erwinia</taxon>
    </lineage>
</organism>
<name>A0ABW9RF26_9GAMM</name>
<protein>
    <submittedName>
        <fullName evidence="2">Uncharacterized protein</fullName>
    </submittedName>
</protein>
<keyword evidence="3" id="KW-1185">Reference proteome</keyword>
<sequence length="99" mass="10952">MPALTLRYLRQRPLGAARLAVQGIAFKLADYLVIDAGFETGAHLTVKITDGGIVLVPESARVGELKREQEALRQQLREMKLANRDMRNAAKAALRGIRI</sequence>
<feature type="coiled-coil region" evidence="1">
    <location>
        <begin position="62"/>
        <end position="92"/>
    </location>
</feature>
<accession>A0ABW9RF26</accession>
<proteinExistence type="predicted"/>
<evidence type="ECO:0000313" key="3">
    <source>
        <dbReference type="Proteomes" id="UP000480164"/>
    </source>
</evidence>
<keyword evidence="1" id="KW-0175">Coiled coil</keyword>
<dbReference type="RefSeq" id="WP_154753844.1">
    <property type="nucleotide sequence ID" value="NZ_WLZX01000007.1"/>
</dbReference>
<comment type="caution">
    <text evidence="2">The sequence shown here is derived from an EMBL/GenBank/DDBJ whole genome shotgun (WGS) entry which is preliminary data.</text>
</comment>
<evidence type="ECO:0000313" key="2">
    <source>
        <dbReference type="EMBL" id="MTD28602.1"/>
    </source>
</evidence>
<dbReference type="EMBL" id="WLZX01000007">
    <property type="protein sequence ID" value="MTD28602.1"/>
    <property type="molecule type" value="Genomic_DNA"/>
</dbReference>
<gene>
    <name evidence="2" type="ORF">GK011_16830</name>
</gene>
<evidence type="ECO:0000256" key="1">
    <source>
        <dbReference type="SAM" id="Coils"/>
    </source>
</evidence>
<reference evidence="2 3" key="1">
    <citation type="submission" date="2019-11" db="EMBL/GenBank/DDBJ databases">
        <title>Erwinia sp. nov., isolated from feces of birds in Tibet plateau of China.</title>
        <authorList>
            <person name="Ge Y."/>
        </authorList>
    </citation>
    <scope>NUCLEOTIDE SEQUENCE [LARGE SCALE GENOMIC DNA]</scope>
    <source>
        <strain evidence="2 3">J316</strain>
    </source>
</reference>